<feature type="active site" description="Proton donor" evidence="3">
    <location>
        <position position="114"/>
    </location>
</feature>
<comment type="similarity">
    <text evidence="1">Belongs to the malic enzymes family.</text>
</comment>
<feature type="binding site" evidence="4">
    <location>
        <position position="373"/>
    </location>
    <ligand>
        <name>(S)-malate</name>
        <dbReference type="ChEBI" id="CHEBI:15589"/>
    </ligand>
</feature>
<feature type="active site" description="Proton acceptor" evidence="3">
    <location>
        <position position="169"/>
    </location>
</feature>
<dbReference type="GO" id="GO:0004470">
    <property type="term" value="F:malic enzyme activity"/>
    <property type="evidence" value="ECO:0007669"/>
    <property type="project" value="InterPro"/>
</dbReference>
<dbReference type="KEGG" id="thyd:TTHT_2104"/>
<feature type="binding site" evidence="5">
    <location>
        <position position="211"/>
    </location>
    <ligand>
        <name>a divalent metal cation</name>
        <dbReference type="ChEBI" id="CHEBI:60240"/>
    </ligand>
</feature>
<evidence type="ECO:0000313" key="9">
    <source>
        <dbReference type="Proteomes" id="UP000595564"/>
    </source>
</evidence>
<dbReference type="Pfam" id="PF00390">
    <property type="entry name" value="malic"/>
    <property type="match status" value="1"/>
</dbReference>
<dbReference type="Gene3D" id="3.40.50.10380">
    <property type="entry name" value="Malic enzyme, N-terminal domain"/>
    <property type="match status" value="1"/>
</dbReference>
<feature type="binding site" evidence="5">
    <location>
        <position position="212"/>
    </location>
    <ligand>
        <name>a divalent metal cation</name>
        <dbReference type="ChEBI" id="CHEBI:60240"/>
    </ligand>
</feature>
<evidence type="ECO:0000313" key="8">
    <source>
        <dbReference type="EMBL" id="BBB33541.1"/>
    </source>
</evidence>
<feature type="domain" description="Malic enzyme N-terminal" evidence="7">
    <location>
        <begin position="93"/>
        <end position="226"/>
    </location>
</feature>
<dbReference type="Proteomes" id="UP000595564">
    <property type="component" value="Chromosome"/>
</dbReference>
<evidence type="ECO:0000256" key="1">
    <source>
        <dbReference type="ARBA" id="ARBA00008785"/>
    </source>
</evidence>
<sequence length="455" mass="49260">MEGDMRNKIIKRIKVKILEDPGFLGKFATMVGEFGALFGEIKTVHIGKNFKIREMDVYVKDEETFDTIADTIRKMEGVDLIEVKDVVKEYHINGKIKVCSNVEIESMDDLSIVYTPGVAQVCKLIQENPDYAYKFTSINNNVAIATNGTAILGLGDIGAVAGMPVMEGKAVLFRELAGINGIPILINSKDPKVIIQTLKAIAPTFGAIKLEDIKAPECFEIEDTLDRELDIPVVHDDQHGTAVVVLSALLNIAQYTYINLKRVSIGIIGLGAAGMGISKLLKAFGVQEIYGADINENALKMFKKLGGKPADLKTVMEKSKIVIATTGVPGLIKKEMVKPKQVILALSNPDPEITPEDALNAGALYAADGKAINNALGFPGLFRGALNARAKTINNAMKIAAARTIAKFTMDGDLVPNILNKKVHQAVAKAVEEVALKTGVVKYLSIVEEEIEEEL</sequence>
<dbReference type="InterPro" id="IPR051674">
    <property type="entry name" value="Malate_Decarboxylase"/>
</dbReference>
<dbReference type="GO" id="GO:0051287">
    <property type="term" value="F:NAD binding"/>
    <property type="evidence" value="ECO:0007669"/>
    <property type="project" value="InterPro"/>
</dbReference>
<feature type="binding site" evidence="4">
    <location>
        <position position="348"/>
    </location>
    <ligand>
        <name>(S)-malate</name>
        <dbReference type="ChEBI" id="CHEBI:15589"/>
    </ligand>
</feature>
<evidence type="ECO:0000259" key="6">
    <source>
        <dbReference type="SMART" id="SM00919"/>
    </source>
</evidence>
<keyword evidence="5" id="KW-0479">Metal-binding</keyword>
<keyword evidence="2 8" id="KW-0560">Oxidoreductase</keyword>
<evidence type="ECO:0000256" key="3">
    <source>
        <dbReference type="PIRSR" id="PIRSR000106-1"/>
    </source>
</evidence>
<dbReference type="Gene3D" id="3.40.50.720">
    <property type="entry name" value="NAD(P)-binding Rossmann-like Domain"/>
    <property type="match status" value="1"/>
</dbReference>
<dbReference type="InterPro" id="IPR001891">
    <property type="entry name" value="Malic_OxRdtase"/>
</dbReference>
<feature type="domain" description="Malic enzyme NAD-binding" evidence="6">
    <location>
        <begin position="238"/>
        <end position="436"/>
    </location>
</feature>
<evidence type="ECO:0000256" key="2">
    <source>
        <dbReference type="ARBA" id="ARBA00023002"/>
    </source>
</evidence>
<organism evidence="8 9">
    <name type="scientific">Thermotomaculum hydrothermale</name>
    <dbReference type="NCBI Taxonomy" id="981385"/>
    <lineage>
        <taxon>Bacteria</taxon>
        <taxon>Pseudomonadati</taxon>
        <taxon>Acidobacteriota</taxon>
        <taxon>Holophagae</taxon>
        <taxon>Thermotomaculales</taxon>
        <taxon>Thermotomaculaceae</taxon>
        <taxon>Thermotomaculum</taxon>
    </lineage>
</organism>
<proteinExistence type="inferred from homology"/>
<dbReference type="InterPro" id="IPR037062">
    <property type="entry name" value="Malic_N_dom_sf"/>
</dbReference>
<evidence type="ECO:0000256" key="4">
    <source>
        <dbReference type="PIRSR" id="PIRSR000106-2"/>
    </source>
</evidence>
<keyword evidence="9" id="KW-1185">Reference proteome</keyword>
<dbReference type="SUPFAM" id="SSF53223">
    <property type="entry name" value="Aminoacid dehydrogenase-like, N-terminal domain"/>
    <property type="match status" value="1"/>
</dbReference>
<evidence type="ECO:0000256" key="5">
    <source>
        <dbReference type="PIRSR" id="PIRSR000106-3"/>
    </source>
</evidence>
<dbReference type="InterPro" id="IPR006140">
    <property type="entry name" value="D-isomer_DH_NAD-bd"/>
</dbReference>
<dbReference type="PANTHER" id="PTHR43237">
    <property type="entry name" value="NADP-DEPENDENT MALIC ENZYME"/>
    <property type="match status" value="1"/>
</dbReference>
<feature type="binding site" evidence="5">
    <location>
        <position position="237"/>
    </location>
    <ligand>
        <name>a divalent metal cation</name>
        <dbReference type="ChEBI" id="CHEBI:60240"/>
    </ligand>
</feature>
<dbReference type="EC" id="1.1.1.38" evidence="8"/>
<dbReference type="GO" id="GO:0016616">
    <property type="term" value="F:oxidoreductase activity, acting on the CH-OH group of donors, NAD or NADP as acceptor"/>
    <property type="evidence" value="ECO:0007669"/>
    <property type="project" value="InterPro"/>
</dbReference>
<evidence type="ECO:0000259" key="7">
    <source>
        <dbReference type="SMART" id="SM01274"/>
    </source>
</evidence>
<dbReference type="InterPro" id="IPR046346">
    <property type="entry name" value="Aminoacid_DH-like_N_sf"/>
</dbReference>
<dbReference type="Pfam" id="PF02826">
    <property type="entry name" value="2-Hacid_dh_C"/>
    <property type="match status" value="1"/>
</dbReference>
<dbReference type="InterPro" id="IPR012301">
    <property type="entry name" value="Malic_N_dom"/>
</dbReference>
<dbReference type="SMART" id="SM01274">
    <property type="entry name" value="malic"/>
    <property type="match status" value="1"/>
</dbReference>
<dbReference type="PIRSF" id="PIRSF000106">
    <property type="entry name" value="ME"/>
    <property type="match status" value="1"/>
</dbReference>
<name>A0A7R6SZD6_9BACT</name>
<reference evidence="8 9" key="1">
    <citation type="journal article" date="2012" name="Extremophiles">
        <title>Thermotomaculum hydrothermale gen. nov., sp. nov., a novel heterotrophic thermophile within the phylum Acidobacteria from a deep-sea hydrothermal vent chimney in the Southern Okinawa Trough.</title>
        <authorList>
            <person name="Izumi H."/>
            <person name="Nunoura T."/>
            <person name="Miyazaki M."/>
            <person name="Mino S."/>
            <person name="Toki T."/>
            <person name="Takai K."/>
            <person name="Sako Y."/>
            <person name="Sawabe T."/>
            <person name="Nakagawa S."/>
        </authorList>
    </citation>
    <scope>NUCLEOTIDE SEQUENCE [LARGE SCALE GENOMIC DNA]</scope>
    <source>
        <strain evidence="8 9">AC55</strain>
    </source>
</reference>
<comment type="cofactor">
    <cofactor evidence="5">
        <name>Mg(2+)</name>
        <dbReference type="ChEBI" id="CHEBI:18420"/>
    </cofactor>
    <cofactor evidence="5">
        <name>Mn(2+)</name>
        <dbReference type="ChEBI" id="CHEBI:29035"/>
    </cofactor>
    <text evidence="5">Divalent metal cations. Prefers magnesium or manganese.</text>
</comment>
<dbReference type="EMBL" id="AP017470">
    <property type="protein sequence ID" value="BBB33541.1"/>
    <property type="molecule type" value="Genomic_DNA"/>
</dbReference>
<accession>A0A7R6SZD6</accession>
<dbReference type="PANTHER" id="PTHR43237:SF4">
    <property type="entry name" value="NADP-DEPENDENT MALIC ENZYME"/>
    <property type="match status" value="1"/>
</dbReference>
<dbReference type="InterPro" id="IPR012302">
    <property type="entry name" value="Malic_NAD-bd"/>
</dbReference>
<dbReference type="GO" id="GO:0046872">
    <property type="term" value="F:metal ion binding"/>
    <property type="evidence" value="ECO:0007669"/>
    <property type="project" value="UniProtKB-KW"/>
</dbReference>
<dbReference type="InterPro" id="IPR036291">
    <property type="entry name" value="NAD(P)-bd_dom_sf"/>
</dbReference>
<protein>
    <submittedName>
        <fullName evidence="8">Malate dehydrogenase (Oxaloacetate-decarboxylating)</fullName>
        <ecNumber evidence="8">1.1.1.38</ecNumber>
    </submittedName>
</protein>
<dbReference type="SUPFAM" id="SSF51735">
    <property type="entry name" value="NAD(P)-binding Rossmann-fold domains"/>
    <property type="match status" value="1"/>
</dbReference>
<dbReference type="SMART" id="SM00919">
    <property type="entry name" value="Malic_M"/>
    <property type="match status" value="1"/>
</dbReference>
<dbReference type="AlphaFoldDB" id="A0A7R6SZD6"/>
<gene>
    <name evidence="8" type="primary">sfcA</name>
    <name evidence="8" type="ORF">TTHT_2104</name>
</gene>